<evidence type="ECO:0000313" key="4">
    <source>
        <dbReference type="Proteomes" id="UP000247498"/>
    </source>
</evidence>
<keyword evidence="2" id="KW-0472">Membrane</keyword>
<accession>A0A2V0PGW8</accession>
<feature type="transmembrane region" description="Helical" evidence="2">
    <location>
        <begin position="89"/>
        <end position="109"/>
    </location>
</feature>
<reference evidence="3 4" key="1">
    <citation type="journal article" date="2018" name="Sci. Rep.">
        <title>Raphidocelis subcapitata (=Pseudokirchneriella subcapitata) provides an insight into genome evolution and environmental adaptations in the Sphaeropleales.</title>
        <authorList>
            <person name="Suzuki S."/>
            <person name="Yamaguchi H."/>
            <person name="Nakajima N."/>
            <person name="Kawachi M."/>
        </authorList>
    </citation>
    <scope>NUCLEOTIDE SEQUENCE [LARGE SCALE GENOMIC DNA]</scope>
    <source>
        <strain evidence="3 4">NIES-35</strain>
    </source>
</reference>
<evidence type="ECO:0000256" key="1">
    <source>
        <dbReference type="SAM" id="MobiDB-lite"/>
    </source>
</evidence>
<comment type="caution">
    <text evidence="3">The sequence shown here is derived from an EMBL/GenBank/DDBJ whole genome shotgun (WGS) entry which is preliminary data.</text>
</comment>
<keyword evidence="2" id="KW-1133">Transmembrane helix</keyword>
<organism evidence="3 4">
    <name type="scientific">Raphidocelis subcapitata</name>
    <dbReference type="NCBI Taxonomy" id="307507"/>
    <lineage>
        <taxon>Eukaryota</taxon>
        <taxon>Viridiplantae</taxon>
        <taxon>Chlorophyta</taxon>
        <taxon>core chlorophytes</taxon>
        <taxon>Chlorophyceae</taxon>
        <taxon>CS clade</taxon>
        <taxon>Sphaeropleales</taxon>
        <taxon>Selenastraceae</taxon>
        <taxon>Raphidocelis</taxon>
    </lineage>
</organism>
<dbReference type="AlphaFoldDB" id="A0A2V0PGW8"/>
<feature type="region of interest" description="Disordered" evidence="1">
    <location>
        <begin position="238"/>
        <end position="267"/>
    </location>
</feature>
<name>A0A2V0PGW8_9CHLO</name>
<keyword evidence="4" id="KW-1185">Reference proteome</keyword>
<feature type="transmembrane region" description="Helical" evidence="2">
    <location>
        <begin position="135"/>
        <end position="159"/>
    </location>
</feature>
<feature type="transmembrane region" description="Helical" evidence="2">
    <location>
        <begin position="55"/>
        <end position="77"/>
    </location>
</feature>
<keyword evidence="2" id="KW-0812">Transmembrane</keyword>
<evidence type="ECO:0000256" key="2">
    <source>
        <dbReference type="SAM" id="Phobius"/>
    </source>
</evidence>
<dbReference type="PROSITE" id="PS51257">
    <property type="entry name" value="PROKAR_LIPOPROTEIN"/>
    <property type="match status" value="1"/>
</dbReference>
<protein>
    <submittedName>
        <fullName evidence="3">Uncharacterized protein</fullName>
    </submittedName>
</protein>
<dbReference type="OrthoDB" id="539231at2759"/>
<sequence length="267" mass="27434">MCSPRARRILLWACLASSVVVSCIYNVLSLSTAASLIKATRALEGGGGRLWRVPAAAAALGGVSSLAFNLASCIVLLSKLAERCPSAVVALSVASGMLSVFVLLCGVVLDGFREAVSSQLEAKVSTWTASSTREFASASAFAFIAFVALLMACVLLVVFRPVVEAELGIAPAQPRAAPEDEESPLPAQRGAIQMRGLGEPDDYGAAYGAHGYYVPASKTYENGVFNYEGAARAYGPGAEPGAGGAPFPSPGGARGAARSPLPSPRPR</sequence>
<evidence type="ECO:0000313" key="3">
    <source>
        <dbReference type="EMBL" id="GBF97163.1"/>
    </source>
</evidence>
<dbReference type="InParanoid" id="A0A2V0PGW8"/>
<dbReference type="Proteomes" id="UP000247498">
    <property type="component" value="Unassembled WGS sequence"/>
</dbReference>
<dbReference type="EMBL" id="BDRX01000093">
    <property type="protein sequence ID" value="GBF97163.1"/>
    <property type="molecule type" value="Genomic_DNA"/>
</dbReference>
<gene>
    <name evidence="3" type="ORF">Rsub_10350</name>
</gene>
<proteinExistence type="predicted"/>